<dbReference type="SUPFAM" id="SSF55103">
    <property type="entry name" value="FAD-linked oxidases, C-terminal domain"/>
    <property type="match status" value="1"/>
</dbReference>
<evidence type="ECO:0000256" key="1">
    <source>
        <dbReference type="ARBA" id="ARBA00001974"/>
    </source>
</evidence>
<dbReference type="GO" id="GO:0003885">
    <property type="term" value="F:D-arabinono-1,4-lactone oxidase activity"/>
    <property type="evidence" value="ECO:0007669"/>
    <property type="project" value="InterPro"/>
</dbReference>
<dbReference type="UniPathway" id="UPA00132"/>
<organism evidence="9">
    <name type="scientific">Brachypodium distachyon</name>
    <name type="common">Purple false brome</name>
    <name type="synonym">Trachynia distachya</name>
    <dbReference type="NCBI Taxonomy" id="15368"/>
    <lineage>
        <taxon>Eukaryota</taxon>
        <taxon>Viridiplantae</taxon>
        <taxon>Streptophyta</taxon>
        <taxon>Embryophyta</taxon>
        <taxon>Tracheophyta</taxon>
        <taxon>Spermatophyta</taxon>
        <taxon>Magnoliopsida</taxon>
        <taxon>Liliopsida</taxon>
        <taxon>Poales</taxon>
        <taxon>Poaceae</taxon>
        <taxon>BOP clade</taxon>
        <taxon>Pooideae</taxon>
        <taxon>Stipodae</taxon>
        <taxon>Brachypodieae</taxon>
        <taxon>Brachypodium</taxon>
    </lineage>
</organism>
<evidence type="ECO:0000313" key="9">
    <source>
        <dbReference type="EMBL" id="PNT66990.1"/>
    </source>
</evidence>
<dbReference type="InterPro" id="IPR050432">
    <property type="entry name" value="FAD-linked_Oxidoreductases_BP"/>
</dbReference>
<dbReference type="STRING" id="15368.A0A2K2CY94"/>
<dbReference type="GO" id="GO:0019853">
    <property type="term" value="P:L-ascorbic acid biosynthetic process"/>
    <property type="evidence" value="ECO:0007669"/>
    <property type="project" value="UniProtKB-UniPathway"/>
</dbReference>
<dbReference type="Pfam" id="PF01565">
    <property type="entry name" value="FAD_binding_4"/>
    <property type="match status" value="1"/>
</dbReference>
<dbReference type="InterPro" id="IPR016169">
    <property type="entry name" value="FAD-bd_PCMH_sub2"/>
</dbReference>
<dbReference type="Gene3D" id="3.30.465.10">
    <property type="match status" value="1"/>
</dbReference>
<dbReference type="PROSITE" id="PS51387">
    <property type="entry name" value="FAD_PCMH"/>
    <property type="match status" value="1"/>
</dbReference>
<dbReference type="EMBL" id="CM000882">
    <property type="protein sequence ID" value="PNT66990.1"/>
    <property type="molecule type" value="Genomic_DNA"/>
</dbReference>
<dbReference type="Pfam" id="PF04030">
    <property type="entry name" value="ALO"/>
    <property type="match status" value="1"/>
</dbReference>
<dbReference type="AlphaFoldDB" id="A0A2K2CY94"/>
<comment type="cofactor">
    <cofactor evidence="1">
        <name>FAD</name>
        <dbReference type="ChEBI" id="CHEBI:57692"/>
    </cofactor>
</comment>
<feature type="domain" description="FAD-binding PCMH-type" evidence="8">
    <location>
        <begin position="46"/>
        <end position="226"/>
    </location>
</feature>
<evidence type="ECO:0000313" key="11">
    <source>
        <dbReference type="Proteomes" id="UP000008810"/>
    </source>
</evidence>
<evidence type="ECO:0000256" key="7">
    <source>
        <dbReference type="SAM" id="SignalP"/>
    </source>
</evidence>
<evidence type="ECO:0000256" key="4">
    <source>
        <dbReference type="ARBA" id="ARBA00022630"/>
    </source>
</evidence>
<dbReference type="GO" id="GO:0016491">
    <property type="term" value="F:oxidoreductase activity"/>
    <property type="evidence" value="ECO:0000318"/>
    <property type="project" value="GO_Central"/>
</dbReference>
<sequence>MLPVVFLGLLLLHLVGSSPPPDPVICTRGTSDCTVSNTYGSFTDRSTCHAADVAYPCTEEELVAAVAAVASAKRKAKVATKHSHSIPKLACPGGSDGTVISTARLNRTVRIDAATRLMTRAAWSSIRDLLAAAAEAGLSLPYSPYWSGLTIGGLLATGAHGSSLWGKGGAVHEYVVGMRIVTPAPASQGFAFLRELGADHPDLDAARVSIGVLGVVSQGKVVYRQDSRVDISSPGNGVYSLFRSIPTRGLIDARALEERLQKNGTDDMAYCTAMRLKADMLEQHGYGFTNDGVSFTGYPVASGACLDSPEDGLLTSCAGDPRVRGGSFYYNSGFSVALSKAPAFIADMQRLRDINPSAFCAGVDSGTGVFLRYVKASSAYLGKPEDSIDFDVVYYRSRTEGAPRVHGDVVDEIEQMALRKYGGLPHWGKNRNFAFAGAITKYSKAGEFLRVKERYDPDGLFSSEWSDQVLGISGSPNIVEKHCAIEGLCICSEDSHCAPEQGYFCKPGKVYTDARVCSLESTGHPHPLRDQCMGSWRESPPSPFPSFMLVGCGCEILAVKNTRTTLIH</sequence>
<protein>
    <recommendedName>
        <fullName evidence="8">FAD-binding PCMH-type domain-containing protein</fullName>
    </recommendedName>
</protein>
<reference evidence="9" key="2">
    <citation type="submission" date="2017-06" db="EMBL/GenBank/DDBJ databases">
        <title>WGS assembly of Brachypodium distachyon.</title>
        <authorList>
            <consortium name="The International Brachypodium Initiative"/>
            <person name="Lucas S."/>
            <person name="Harmon-Smith M."/>
            <person name="Lail K."/>
            <person name="Tice H."/>
            <person name="Grimwood J."/>
            <person name="Bruce D."/>
            <person name="Barry K."/>
            <person name="Shu S."/>
            <person name="Lindquist E."/>
            <person name="Wang M."/>
            <person name="Pitluck S."/>
            <person name="Vogel J.P."/>
            <person name="Garvin D.F."/>
            <person name="Mockler T.C."/>
            <person name="Schmutz J."/>
            <person name="Rokhsar D."/>
            <person name="Bevan M.W."/>
        </authorList>
    </citation>
    <scope>NUCLEOTIDE SEQUENCE</scope>
    <source>
        <strain evidence="9">Bd21</strain>
    </source>
</reference>
<gene>
    <name evidence="9" type="ORF">BRADI_3g19380v3</name>
</gene>
<evidence type="ECO:0000259" key="8">
    <source>
        <dbReference type="PROSITE" id="PS51387"/>
    </source>
</evidence>
<keyword evidence="4" id="KW-0285">Flavoprotein</keyword>
<evidence type="ECO:0000256" key="5">
    <source>
        <dbReference type="ARBA" id="ARBA00022827"/>
    </source>
</evidence>
<dbReference type="GO" id="GO:0016020">
    <property type="term" value="C:membrane"/>
    <property type="evidence" value="ECO:0007669"/>
    <property type="project" value="InterPro"/>
</dbReference>
<dbReference type="InterPro" id="IPR036318">
    <property type="entry name" value="FAD-bd_PCMH-like_sf"/>
</dbReference>
<dbReference type="GO" id="GO:0071949">
    <property type="term" value="F:FAD binding"/>
    <property type="evidence" value="ECO:0007669"/>
    <property type="project" value="InterPro"/>
</dbReference>
<feature type="signal peptide" evidence="7">
    <location>
        <begin position="1"/>
        <end position="17"/>
    </location>
</feature>
<keyword evidence="11" id="KW-1185">Reference proteome</keyword>
<evidence type="ECO:0000256" key="3">
    <source>
        <dbReference type="ARBA" id="ARBA00005466"/>
    </source>
</evidence>
<evidence type="ECO:0000256" key="2">
    <source>
        <dbReference type="ARBA" id="ARBA00005147"/>
    </source>
</evidence>
<dbReference type="InterPro" id="IPR006094">
    <property type="entry name" value="Oxid_FAD_bind_N"/>
</dbReference>
<feature type="chain" id="PRO_5033311622" description="FAD-binding PCMH-type domain-containing protein" evidence="7">
    <location>
        <begin position="18"/>
        <end position="568"/>
    </location>
</feature>
<dbReference type="Gramene" id="PNT66990">
    <property type="protein sequence ID" value="PNT66990"/>
    <property type="gene ID" value="BRADI_3g19380v3"/>
</dbReference>
<keyword evidence="6" id="KW-0560">Oxidoreductase</keyword>
<dbReference type="InterPro" id="IPR007173">
    <property type="entry name" value="ALO_C"/>
</dbReference>
<comment type="pathway">
    <text evidence="2">Cofactor biosynthesis; L-ascorbate biosynthesis.</text>
</comment>
<dbReference type="Pfam" id="PF22906">
    <property type="entry name" value="GULLO2-like_3rd"/>
    <property type="match status" value="1"/>
</dbReference>
<dbReference type="SUPFAM" id="SSF56176">
    <property type="entry name" value="FAD-binding/transporter-associated domain-like"/>
    <property type="match status" value="1"/>
</dbReference>
<keyword evidence="5" id="KW-0274">FAD</keyword>
<dbReference type="PANTHER" id="PTHR13878">
    <property type="entry name" value="GULONOLACTONE OXIDASE"/>
    <property type="match status" value="1"/>
</dbReference>
<keyword evidence="7" id="KW-0732">Signal</keyword>
<proteinExistence type="inferred from homology"/>
<reference evidence="9 10" key="1">
    <citation type="journal article" date="2010" name="Nature">
        <title>Genome sequencing and analysis of the model grass Brachypodium distachyon.</title>
        <authorList>
            <consortium name="International Brachypodium Initiative"/>
        </authorList>
    </citation>
    <scope>NUCLEOTIDE SEQUENCE [LARGE SCALE GENOMIC DNA]</scope>
    <source>
        <strain evidence="9 10">Bd21</strain>
    </source>
</reference>
<name>A0A2K2CY94_BRADI</name>
<accession>A0A2K2CY94</accession>
<dbReference type="Gene3D" id="3.30.70.2520">
    <property type="match status" value="1"/>
</dbReference>
<dbReference type="InterPro" id="IPR055154">
    <property type="entry name" value="GULLO2-like_C"/>
</dbReference>
<comment type="similarity">
    <text evidence="3">Belongs to the oxygen-dependent FAD-linked oxidoreductase family.</text>
</comment>
<dbReference type="InterPro" id="IPR016166">
    <property type="entry name" value="FAD-bd_PCMH"/>
</dbReference>
<reference evidence="10" key="3">
    <citation type="submission" date="2018-08" db="UniProtKB">
        <authorList>
            <consortium name="EnsemblPlants"/>
        </authorList>
    </citation>
    <scope>IDENTIFICATION</scope>
    <source>
        <strain evidence="10">cv. Bd21</strain>
    </source>
</reference>
<dbReference type="InParanoid" id="A0A2K2CY94"/>
<dbReference type="InterPro" id="IPR016164">
    <property type="entry name" value="FAD-linked_Oxase-like_C"/>
</dbReference>
<dbReference type="EnsemblPlants" id="PNT66990">
    <property type="protein sequence ID" value="PNT66990"/>
    <property type="gene ID" value="BRADI_3g19380v3"/>
</dbReference>
<dbReference type="Proteomes" id="UP000008810">
    <property type="component" value="Chromosome 3"/>
</dbReference>
<dbReference type="OrthoDB" id="610608at2759"/>
<evidence type="ECO:0000256" key="6">
    <source>
        <dbReference type="ARBA" id="ARBA00023002"/>
    </source>
</evidence>
<evidence type="ECO:0000313" key="10">
    <source>
        <dbReference type="EnsemblPlants" id="PNT66990"/>
    </source>
</evidence>
<dbReference type="PANTHER" id="PTHR13878:SF110">
    <property type="entry name" value="FAD-BINDING PCMH-TYPE DOMAIN-CONTAINING PROTEIN"/>
    <property type="match status" value="1"/>
</dbReference>